<evidence type="ECO:0000256" key="1">
    <source>
        <dbReference type="SAM" id="Phobius"/>
    </source>
</evidence>
<feature type="transmembrane region" description="Helical" evidence="1">
    <location>
        <begin position="69"/>
        <end position="88"/>
    </location>
</feature>
<dbReference type="RefSeq" id="WP_264141144.1">
    <property type="nucleotide sequence ID" value="NZ_JAOYEY010000007.1"/>
</dbReference>
<name>A0ABT3DBB2_9BACI</name>
<sequence length="96" mass="10901">MGTNPTTYLAFLVPGILLANGIGHSLQFIFFKEYVPGIITSIFILYPYSFFTAKVLITERLMTKKRLLSYFLIGFVLQAPLALIAFFISKRILSLF</sequence>
<keyword evidence="1" id="KW-0812">Transmembrane</keyword>
<feature type="transmembrane region" description="Helical" evidence="1">
    <location>
        <begin position="37"/>
        <end position="57"/>
    </location>
</feature>
<protein>
    <submittedName>
        <fullName evidence="2">HXXEE domain-containing protein</fullName>
    </submittedName>
</protein>
<reference evidence="2 3" key="1">
    <citation type="submission" date="2022-10" db="EMBL/GenBank/DDBJ databases">
        <title>Draft genome assembly of moderately radiation resistant bacterium Metabacillus halosaccharovorans.</title>
        <authorList>
            <person name="Pal S."/>
            <person name="Gopinathan A."/>
        </authorList>
    </citation>
    <scope>NUCLEOTIDE SEQUENCE [LARGE SCALE GENOMIC DNA]</scope>
    <source>
        <strain evidence="2 3">VITHBRA001</strain>
    </source>
</reference>
<keyword evidence="3" id="KW-1185">Reference proteome</keyword>
<organism evidence="2 3">
    <name type="scientific">Metabacillus halosaccharovorans</name>
    <dbReference type="NCBI Taxonomy" id="930124"/>
    <lineage>
        <taxon>Bacteria</taxon>
        <taxon>Bacillati</taxon>
        <taxon>Bacillota</taxon>
        <taxon>Bacilli</taxon>
        <taxon>Bacillales</taxon>
        <taxon>Bacillaceae</taxon>
        <taxon>Metabacillus</taxon>
    </lineage>
</organism>
<gene>
    <name evidence="2" type="ORF">OIH86_00185</name>
</gene>
<keyword evidence="1" id="KW-1133">Transmembrane helix</keyword>
<accession>A0ABT3DBB2</accession>
<evidence type="ECO:0000313" key="3">
    <source>
        <dbReference type="Proteomes" id="UP001526147"/>
    </source>
</evidence>
<dbReference type="InterPro" id="IPR025671">
    <property type="entry name" value="HXXEE"/>
</dbReference>
<comment type="caution">
    <text evidence="2">The sequence shown here is derived from an EMBL/GenBank/DDBJ whole genome shotgun (WGS) entry which is preliminary data.</text>
</comment>
<proteinExistence type="predicted"/>
<dbReference type="Proteomes" id="UP001526147">
    <property type="component" value="Unassembled WGS sequence"/>
</dbReference>
<dbReference type="Pfam" id="PF13787">
    <property type="entry name" value="HXXEE"/>
    <property type="match status" value="1"/>
</dbReference>
<keyword evidence="1" id="KW-0472">Membrane</keyword>
<feature type="transmembrane region" description="Helical" evidence="1">
    <location>
        <begin position="7"/>
        <end position="31"/>
    </location>
</feature>
<dbReference type="EMBL" id="JAOYEY010000007">
    <property type="protein sequence ID" value="MCV9884108.1"/>
    <property type="molecule type" value="Genomic_DNA"/>
</dbReference>
<evidence type="ECO:0000313" key="2">
    <source>
        <dbReference type="EMBL" id="MCV9884108.1"/>
    </source>
</evidence>